<comment type="similarity">
    <text evidence="3">Belongs to the TRAFAC class dynamin-like GTPase superfamily. Very large inducible GTPase (VLIG) family.</text>
</comment>
<organism evidence="10 11">
    <name type="scientific">Polypterus senegalus</name>
    <name type="common">Senegal bichir</name>
    <dbReference type="NCBI Taxonomy" id="55291"/>
    <lineage>
        <taxon>Eukaryota</taxon>
        <taxon>Metazoa</taxon>
        <taxon>Chordata</taxon>
        <taxon>Craniata</taxon>
        <taxon>Vertebrata</taxon>
        <taxon>Euteleostomi</taxon>
        <taxon>Actinopterygii</taxon>
        <taxon>Polypteriformes</taxon>
        <taxon>Polypteridae</taxon>
        <taxon>Polypterus</taxon>
    </lineage>
</organism>
<evidence type="ECO:0000313" key="11">
    <source>
        <dbReference type="Proteomes" id="UP001166052"/>
    </source>
</evidence>
<evidence type="ECO:0000256" key="3">
    <source>
        <dbReference type="ARBA" id="ARBA00006828"/>
    </source>
</evidence>
<dbReference type="EMBL" id="JAAWVN010017776">
    <property type="protein sequence ID" value="MBN3292670.1"/>
    <property type="molecule type" value="Genomic_DNA"/>
</dbReference>
<dbReference type="SUPFAM" id="SSF52540">
    <property type="entry name" value="P-loop containing nucleoside triphosphate hydrolases"/>
    <property type="match status" value="1"/>
</dbReference>
<evidence type="ECO:0000256" key="1">
    <source>
        <dbReference type="ARBA" id="ARBA00004123"/>
    </source>
</evidence>
<dbReference type="PANTHER" id="PTHR22796">
    <property type="entry name" value="URG4-RELATED"/>
    <property type="match status" value="1"/>
</dbReference>
<gene>
    <name evidence="10" type="primary">Gvin1_15</name>
    <name evidence="10" type="ORF">GTO92_0013224</name>
</gene>
<feature type="domain" description="VLIG-type G" evidence="9">
    <location>
        <begin position="734"/>
        <end position="974"/>
    </location>
</feature>
<dbReference type="InterPro" id="IPR030383">
    <property type="entry name" value="G_VLIG_dom"/>
</dbReference>
<keyword evidence="8" id="KW-0175">Coiled coil</keyword>
<dbReference type="InterPro" id="IPR057365">
    <property type="entry name" value="URGCP"/>
</dbReference>
<feature type="non-terminal residue" evidence="10">
    <location>
        <position position="1"/>
    </location>
</feature>
<dbReference type="Pfam" id="PF25496">
    <property type="entry name" value="URGCP"/>
    <property type="match status" value="1"/>
</dbReference>
<dbReference type="InterPro" id="IPR058641">
    <property type="entry name" value="GVIN1_dom"/>
</dbReference>
<keyword evidence="4" id="KW-0963">Cytoplasm</keyword>
<keyword evidence="5" id="KW-0547">Nucleotide-binding</keyword>
<evidence type="ECO:0000256" key="2">
    <source>
        <dbReference type="ARBA" id="ARBA00004496"/>
    </source>
</evidence>
<keyword evidence="6" id="KW-0342">GTP-binding</keyword>
<dbReference type="Pfam" id="PF25974">
    <property type="entry name" value="URGCP_9th"/>
    <property type="match status" value="1"/>
</dbReference>
<dbReference type="Pfam" id="PF25683">
    <property type="entry name" value="URGCP_GTPase"/>
    <property type="match status" value="1"/>
</dbReference>
<evidence type="ECO:0000256" key="7">
    <source>
        <dbReference type="ARBA" id="ARBA00023242"/>
    </source>
</evidence>
<dbReference type="PANTHER" id="PTHR22796:SF6">
    <property type="entry name" value="INTERFERON-INDUCED VERY LARGE GTPASE 1-RELATED"/>
    <property type="match status" value="1"/>
</dbReference>
<comment type="caution">
    <text evidence="10">The sequence shown here is derived from an EMBL/GenBank/DDBJ whole genome shotgun (WGS) entry which is preliminary data.</text>
</comment>
<reference evidence="10" key="1">
    <citation type="journal article" date="2021" name="Cell">
        <title>Tracing the genetic footprints of vertebrate landing in non-teleost ray-finned fishes.</title>
        <authorList>
            <person name="Bi X."/>
            <person name="Wang K."/>
            <person name="Yang L."/>
            <person name="Pan H."/>
            <person name="Jiang H."/>
            <person name="Wei Q."/>
            <person name="Fang M."/>
            <person name="Yu H."/>
            <person name="Zhu C."/>
            <person name="Cai Y."/>
            <person name="He Y."/>
            <person name="Gan X."/>
            <person name="Zeng H."/>
            <person name="Yu D."/>
            <person name="Zhu Y."/>
            <person name="Jiang H."/>
            <person name="Qiu Q."/>
            <person name="Yang H."/>
            <person name="Zhang Y.E."/>
            <person name="Wang W."/>
            <person name="Zhu M."/>
            <person name="He S."/>
            <person name="Zhang G."/>
        </authorList>
    </citation>
    <scope>NUCLEOTIDE SEQUENCE</scope>
    <source>
        <strain evidence="10">Bchr_001</strain>
    </source>
</reference>
<evidence type="ECO:0000256" key="8">
    <source>
        <dbReference type="SAM" id="Coils"/>
    </source>
</evidence>
<proteinExistence type="inferred from homology"/>
<evidence type="ECO:0000259" key="9">
    <source>
        <dbReference type="PROSITE" id="PS51717"/>
    </source>
</evidence>
<evidence type="ECO:0000313" key="10">
    <source>
        <dbReference type="EMBL" id="MBN3292670.1"/>
    </source>
</evidence>
<sequence>MSEHTEYEQETEGLQKHLKEFGLDPAYWQPKLKEELGIVSVQAFSYVGKEDYEELLPHCKANWEKRALKNMFKLKDYPYQKTNAGTNIQNVETELKASFKRSTLIKRKINEYSALTDSPFIGVIERLGLKSFYPKKLTMSDILVIDKFSLHDSQPSTEQELPFCFLQKLLIGDYRAREITIETTEKKSKSSLSNIHRKRVMDVEDLLNEDCSIQDYDISTEDQTNLHFMDVQMAIYHCADMSVWQYITSKLSFCQFALPLLVPNPFANHIEFPLWSFQLLKKSWKNLIKSESGFKGRNQNVCKTPAPVVSFIRLGPCSSSKSQVLNGLLNKGKHSTFHHRDCKGAEEKSLFMDGVVEISWFCPAAKEDDRFNEFIAFMNLRGDAKEHHKQCEFLFEISSVNVVVFKDSHAKDSKGKDILQKLLKSPTPLICLLDDKEKVLKRSHEPIVKIPLLNRNQADLLQELTASIQHLLVKSQRSLNIQQCADVARKLGVKVDENDEQCKEAKTAAESLVKPLRGQLLCSVKEKFLPLQGDLWQNWCKKNKELTRLQVNGNRSLERQRSDIENEKNKLRKEQCRRADPLNVVMKCFIENLNPKSLKSKRLFLNWLGIAFDELTCDDRLKMEHELTLIWSQMEELKEKDVKTDSLKQEFEEKSAMFMASSLGVEHVLRELGQMYEALLTQQEKKEIFMSLPELAADLMISGYPIELMDGDSSHIPVTWVSDVLEQVIEKLSDKRIFVLSVLGIQSTGKSTLLNTMFGLQFATSTGRCTRGAFMQLIKIKEDLLDLDFDYLLVVDTEGLRALELVDKGTLKHDNELATFVIGIANLTLINIFGENLSDMQDILEIVIQAFLRMKKVRLSPSCCFVHQNVGEITAGEPNMERRRRLEERLDFMTQTAAKQEVCDVIHFKDVIRFDINRHVHYFSHIWEESPPMAPPNPNYSEHVQKLKQMLLSKEMKEGILKISEFKIHVEDLWSALLDEDFVFSFKNTLEVTAYRRLEEEYRKWSWKLRKHMLETENQIHSSIENNKLKRKEEFNLEGEVNKKYETLAQKIEEYFAKDKDKDLMVQWKERTRLNFKDLKIDLVKVAERRLNEFMKMKEGVRNLEEKKGKYEEELMKMSRELALELEGKDLQDQELEKKFEKMWTEWVTRVKAEMPPPIQPNIEMDVEKVLNEKYDMKIIRSSKDTKSHKKLKQIKLNDFSVYINMKLQCKILNVVKYVSTFKSNDQDHQCMSDLTSRIKQDIYGYIKDKEEARVDYNESYIHEIVKKTEDHIKLFDCNGGRFDIRNEYPADMALLLCEEAVVPRFKEMHHKFQKANNPIEYLDSKKGEYLKSFKMFSTGAIATAVLAVTVAEKLKLAIREEVYDRSLIMITGEIKCNDPALRGNQSNLENHILLALVKERNFDKFMLYIRSPKEHFAEFIKTRVKEYFAQRNEEILFIFRHRIHQIKVSVCTAFLKSVKNSENENIQISAWLDRFCSALGDKIVFSKSNMRGYDSDTILDVRFFKERITTLLETVAADLMSEFNDLDSLDRTAFRRQTHDILTEQLSGCWVQCPFCLATCESTIPNHGGQHSVRFHRPKVLWGGHWQKTDHFVTDNCSTIVQSNCQFLNHEDKYIPYKQYHLGGPRYASWSITPEREFQPIWKWFVCQFKSDLEKYYKLRFTDIPKQWNEIKDEQVIKSLSK</sequence>
<dbReference type="Gene3D" id="3.40.50.300">
    <property type="entry name" value="P-loop containing nucleotide triphosphate hydrolases"/>
    <property type="match status" value="1"/>
</dbReference>
<dbReference type="InterPro" id="IPR027417">
    <property type="entry name" value="P-loop_NTPase"/>
</dbReference>
<keyword evidence="11" id="KW-1185">Reference proteome</keyword>
<evidence type="ECO:0000256" key="6">
    <source>
        <dbReference type="ARBA" id="ARBA00023134"/>
    </source>
</evidence>
<feature type="coiled-coil region" evidence="8">
    <location>
        <begin position="1094"/>
        <end position="1121"/>
    </location>
</feature>
<evidence type="ECO:0000256" key="4">
    <source>
        <dbReference type="ARBA" id="ARBA00022490"/>
    </source>
</evidence>
<feature type="non-terminal residue" evidence="10">
    <location>
        <position position="1683"/>
    </location>
</feature>
<name>A0ABS2Z0U7_POLSE</name>
<evidence type="ECO:0000256" key="5">
    <source>
        <dbReference type="ARBA" id="ARBA00022741"/>
    </source>
</evidence>
<comment type="subcellular location">
    <subcellularLocation>
        <location evidence="2">Cytoplasm</location>
    </subcellularLocation>
    <subcellularLocation>
        <location evidence="1">Nucleus</location>
    </subcellularLocation>
</comment>
<protein>
    <submittedName>
        <fullName evidence="10">GVIN1 GTPase</fullName>
    </submittedName>
</protein>
<dbReference type="Proteomes" id="UP001166052">
    <property type="component" value="Unassembled WGS sequence"/>
</dbReference>
<keyword evidence="7" id="KW-0539">Nucleus</keyword>
<dbReference type="PROSITE" id="PS51717">
    <property type="entry name" value="G_VLIG"/>
    <property type="match status" value="1"/>
</dbReference>
<accession>A0ABS2Z0U7</accession>